<feature type="chain" id="PRO_5046782035" evidence="2">
    <location>
        <begin position="25"/>
        <end position="137"/>
    </location>
</feature>
<accession>A0ABT3QTZ3</accession>
<evidence type="ECO:0000256" key="1">
    <source>
        <dbReference type="SAM" id="MobiDB-lite"/>
    </source>
</evidence>
<evidence type="ECO:0000313" key="4">
    <source>
        <dbReference type="Proteomes" id="UP001301216"/>
    </source>
</evidence>
<dbReference type="RefSeq" id="WP_265986773.1">
    <property type="nucleotide sequence ID" value="NZ_JAPHAV010000019.1"/>
</dbReference>
<keyword evidence="2" id="KW-0732">Signal</keyword>
<comment type="caution">
    <text evidence="3">The sequence shown here is derived from an EMBL/GenBank/DDBJ whole genome shotgun (WGS) entry which is preliminary data.</text>
</comment>
<keyword evidence="4" id="KW-1185">Reference proteome</keyword>
<name>A0ABT3QTZ3_9HYPH</name>
<sequence length="137" mass="15184">MKKALLAFAALATIATGVATKSYAANNGLLIQTQYYDDDGYRPPMPPRGGPRPGWDGPDRGPGRGPGWGDEAMRREIISPRRIARSLERRGYDVGDIRRDRGAYFVKATRPNGRRVIVVVDAFSGRILDERRAGRGW</sequence>
<dbReference type="EMBL" id="JAPHAV010000019">
    <property type="protein sequence ID" value="MCX2699099.1"/>
    <property type="molecule type" value="Genomic_DNA"/>
</dbReference>
<proteinExistence type="predicted"/>
<evidence type="ECO:0000313" key="3">
    <source>
        <dbReference type="EMBL" id="MCX2699099.1"/>
    </source>
</evidence>
<evidence type="ECO:0000256" key="2">
    <source>
        <dbReference type="SAM" id="SignalP"/>
    </source>
</evidence>
<dbReference type="Proteomes" id="UP001301216">
    <property type="component" value="Unassembled WGS sequence"/>
</dbReference>
<organism evidence="3 4">
    <name type="scientific">Ochrobactrum chromiisoli</name>
    <dbReference type="NCBI Taxonomy" id="2993941"/>
    <lineage>
        <taxon>Bacteria</taxon>
        <taxon>Pseudomonadati</taxon>
        <taxon>Pseudomonadota</taxon>
        <taxon>Alphaproteobacteria</taxon>
        <taxon>Hyphomicrobiales</taxon>
        <taxon>Brucellaceae</taxon>
        <taxon>Brucella/Ochrobactrum group</taxon>
        <taxon>Ochrobactrum</taxon>
    </lineage>
</organism>
<feature type="signal peptide" evidence="2">
    <location>
        <begin position="1"/>
        <end position="24"/>
    </location>
</feature>
<protein>
    <submittedName>
        <fullName evidence="3">Antifreeze protein</fullName>
    </submittedName>
</protein>
<gene>
    <name evidence="3" type="ORF">OPR82_20520</name>
</gene>
<reference evidence="3 4" key="1">
    <citation type="submission" date="2022-11" db="EMBL/GenBank/DDBJ databases">
        <title>Brucella sp. YY2X, whole genome shotgun sequencing project.</title>
        <authorList>
            <person name="Yang Y."/>
        </authorList>
    </citation>
    <scope>NUCLEOTIDE SEQUENCE [LARGE SCALE GENOMIC DNA]</scope>
    <source>
        <strain evidence="3 4">YY2X</strain>
    </source>
</reference>
<feature type="region of interest" description="Disordered" evidence="1">
    <location>
        <begin position="40"/>
        <end position="72"/>
    </location>
</feature>